<reference evidence="2" key="1">
    <citation type="submission" date="2024-04" db="EMBL/GenBank/DDBJ databases">
        <authorList>
            <consortium name="Molecular Ecology Group"/>
        </authorList>
    </citation>
    <scope>NUCLEOTIDE SEQUENCE</scope>
</reference>
<name>A0AAV2P7T3_9HYME</name>
<organism evidence="2 3">
    <name type="scientific">Lasius platythorax</name>
    <dbReference type="NCBI Taxonomy" id="488582"/>
    <lineage>
        <taxon>Eukaryota</taxon>
        <taxon>Metazoa</taxon>
        <taxon>Ecdysozoa</taxon>
        <taxon>Arthropoda</taxon>
        <taxon>Hexapoda</taxon>
        <taxon>Insecta</taxon>
        <taxon>Pterygota</taxon>
        <taxon>Neoptera</taxon>
        <taxon>Endopterygota</taxon>
        <taxon>Hymenoptera</taxon>
        <taxon>Apocrita</taxon>
        <taxon>Aculeata</taxon>
        <taxon>Formicoidea</taxon>
        <taxon>Formicidae</taxon>
        <taxon>Formicinae</taxon>
        <taxon>Lasius</taxon>
        <taxon>Lasius</taxon>
    </lineage>
</organism>
<evidence type="ECO:0000313" key="2">
    <source>
        <dbReference type="EMBL" id="CAL1688064.1"/>
    </source>
</evidence>
<dbReference type="EMBL" id="OZ034831">
    <property type="protein sequence ID" value="CAL1688064.1"/>
    <property type="molecule type" value="Genomic_DNA"/>
</dbReference>
<accession>A0AAV2P7T3</accession>
<evidence type="ECO:0000313" key="3">
    <source>
        <dbReference type="Proteomes" id="UP001497644"/>
    </source>
</evidence>
<sequence>MLEVTDKSLWAPGALPSRPRRARPIRRWLDGPCRHGIGPASSPPYLPRPAGGVSFLPLEEVHRPKP</sequence>
<protein>
    <submittedName>
        <fullName evidence="2">Uncharacterized protein</fullName>
    </submittedName>
</protein>
<dbReference type="Proteomes" id="UP001497644">
    <property type="component" value="Chromosome 8"/>
</dbReference>
<feature type="region of interest" description="Disordered" evidence="1">
    <location>
        <begin position="1"/>
        <end position="23"/>
    </location>
</feature>
<proteinExistence type="predicted"/>
<keyword evidence="3" id="KW-1185">Reference proteome</keyword>
<gene>
    <name evidence="2" type="ORF">LPLAT_LOCUS13202</name>
</gene>
<dbReference type="AlphaFoldDB" id="A0AAV2P7T3"/>
<evidence type="ECO:0000256" key="1">
    <source>
        <dbReference type="SAM" id="MobiDB-lite"/>
    </source>
</evidence>